<keyword evidence="4" id="KW-1185">Reference proteome</keyword>
<dbReference type="AlphaFoldDB" id="I1BN81"/>
<gene>
    <name evidence="3" type="ORF">RO3G_02365</name>
</gene>
<protein>
    <submittedName>
        <fullName evidence="3">Uncharacterized protein</fullName>
    </submittedName>
</protein>
<keyword evidence="1" id="KW-0175">Coiled coil</keyword>
<dbReference type="EMBL" id="CH476733">
    <property type="protein sequence ID" value="EIE77661.1"/>
    <property type="molecule type" value="Genomic_DNA"/>
</dbReference>
<feature type="region of interest" description="Disordered" evidence="2">
    <location>
        <begin position="1"/>
        <end position="33"/>
    </location>
</feature>
<evidence type="ECO:0000256" key="1">
    <source>
        <dbReference type="SAM" id="Coils"/>
    </source>
</evidence>
<feature type="coiled-coil region" evidence="1">
    <location>
        <begin position="52"/>
        <end position="86"/>
    </location>
</feature>
<dbReference type="GeneID" id="93609337"/>
<dbReference type="Proteomes" id="UP000009138">
    <property type="component" value="Unassembled WGS sequence"/>
</dbReference>
<dbReference type="eggNOG" id="ENOG502SRHM">
    <property type="taxonomic scope" value="Eukaryota"/>
</dbReference>
<dbReference type="OMA" id="NCPPYQN"/>
<evidence type="ECO:0000313" key="4">
    <source>
        <dbReference type="Proteomes" id="UP000009138"/>
    </source>
</evidence>
<evidence type="ECO:0000256" key="2">
    <source>
        <dbReference type="SAM" id="MobiDB-lite"/>
    </source>
</evidence>
<accession>I1BN81</accession>
<dbReference type="RefSeq" id="XP_067513057.1">
    <property type="nucleotide sequence ID" value="XM_067656956.1"/>
</dbReference>
<evidence type="ECO:0000313" key="3">
    <source>
        <dbReference type="EMBL" id="EIE77661.1"/>
    </source>
</evidence>
<dbReference type="InParanoid" id="I1BN81"/>
<reference evidence="3 4" key="1">
    <citation type="journal article" date="2009" name="PLoS Genet.">
        <title>Genomic analysis of the basal lineage fungus Rhizopus oryzae reveals a whole-genome duplication.</title>
        <authorList>
            <person name="Ma L.-J."/>
            <person name="Ibrahim A.S."/>
            <person name="Skory C."/>
            <person name="Grabherr M.G."/>
            <person name="Burger G."/>
            <person name="Butler M."/>
            <person name="Elias M."/>
            <person name="Idnurm A."/>
            <person name="Lang B.F."/>
            <person name="Sone T."/>
            <person name="Abe A."/>
            <person name="Calvo S.E."/>
            <person name="Corrochano L.M."/>
            <person name="Engels R."/>
            <person name="Fu J."/>
            <person name="Hansberg W."/>
            <person name="Kim J.-M."/>
            <person name="Kodira C.D."/>
            <person name="Koehrsen M.J."/>
            <person name="Liu B."/>
            <person name="Miranda-Saavedra D."/>
            <person name="O'Leary S."/>
            <person name="Ortiz-Castellanos L."/>
            <person name="Poulter R."/>
            <person name="Rodriguez-Romero J."/>
            <person name="Ruiz-Herrera J."/>
            <person name="Shen Y.-Q."/>
            <person name="Zeng Q."/>
            <person name="Galagan J."/>
            <person name="Birren B.W."/>
            <person name="Cuomo C.A."/>
            <person name="Wickes B.L."/>
        </authorList>
    </citation>
    <scope>NUCLEOTIDE SEQUENCE [LARGE SCALE GENOMIC DNA]</scope>
    <source>
        <strain evidence="4">RA 99-880 / ATCC MYA-4621 / FGSC 9543 / NRRL 43880</strain>
    </source>
</reference>
<proteinExistence type="predicted"/>
<sequence length="228" mass="26161">MLNIVNSIQPTPANTQTSMNPEFSGSFQGATSSQVTQIDNSQADPQSLLNMIQLLTKELASARTEIERLRVQTAHLQEQLNQQSNVSNPTNHLNPSEFPPLQNAATALLQSTPWHQPEKLQQIKDQLTTQRQQRRLQRQEAAARLLQPPSTNQGFKYIYLPTKARVPIGQIRSRLRKLDINNNRIIDIHYPDRNIVALLIHNDYEDELRQQLQRFKVTIKEDFNPCDP</sequence>
<dbReference type="VEuPathDB" id="FungiDB:RO3G_02365"/>
<organism evidence="3 4">
    <name type="scientific">Rhizopus delemar (strain RA 99-880 / ATCC MYA-4621 / FGSC 9543 / NRRL 43880)</name>
    <name type="common">Mucormycosis agent</name>
    <name type="synonym">Rhizopus arrhizus var. delemar</name>
    <dbReference type="NCBI Taxonomy" id="246409"/>
    <lineage>
        <taxon>Eukaryota</taxon>
        <taxon>Fungi</taxon>
        <taxon>Fungi incertae sedis</taxon>
        <taxon>Mucoromycota</taxon>
        <taxon>Mucoromycotina</taxon>
        <taxon>Mucoromycetes</taxon>
        <taxon>Mucorales</taxon>
        <taxon>Mucorineae</taxon>
        <taxon>Rhizopodaceae</taxon>
        <taxon>Rhizopus</taxon>
    </lineage>
</organism>
<name>I1BN81_RHIO9</name>